<dbReference type="InterPro" id="IPR052902">
    <property type="entry name" value="ABC-2_transporter"/>
</dbReference>
<comment type="caution">
    <text evidence="7">The sequence shown here is derived from an EMBL/GenBank/DDBJ whole genome shotgun (WGS) entry which is preliminary data.</text>
</comment>
<evidence type="ECO:0000313" key="7">
    <source>
        <dbReference type="EMBL" id="TDE12265.1"/>
    </source>
</evidence>
<dbReference type="OrthoDB" id="3214063at2"/>
<dbReference type="Proteomes" id="UP000294739">
    <property type="component" value="Unassembled WGS sequence"/>
</dbReference>
<accession>A0A4R5DMY5</accession>
<comment type="subcellular location">
    <subcellularLocation>
        <location evidence="1">Membrane</location>
        <topology evidence="1">Multi-pass membrane protein</topology>
    </subcellularLocation>
</comment>
<dbReference type="InParanoid" id="A0A4R5DMY5"/>
<keyword evidence="2 5" id="KW-0812">Transmembrane</keyword>
<dbReference type="Pfam" id="PF01061">
    <property type="entry name" value="ABC2_membrane"/>
    <property type="match status" value="1"/>
</dbReference>
<feature type="domain" description="ABC-2 type transporter transmembrane" evidence="6">
    <location>
        <begin position="21"/>
        <end position="225"/>
    </location>
</feature>
<evidence type="ECO:0000259" key="6">
    <source>
        <dbReference type="Pfam" id="PF01061"/>
    </source>
</evidence>
<evidence type="ECO:0000256" key="3">
    <source>
        <dbReference type="ARBA" id="ARBA00022989"/>
    </source>
</evidence>
<organism evidence="7 8">
    <name type="scientific">Jiangella asiatica</name>
    <dbReference type="NCBI Taxonomy" id="2530372"/>
    <lineage>
        <taxon>Bacteria</taxon>
        <taxon>Bacillati</taxon>
        <taxon>Actinomycetota</taxon>
        <taxon>Actinomycetes</taxon>
        <taxon>Jiangellales</taxon>
        <taxon>Jiangellaceae</taxon>
        <taxon>Jiangella</taxon>
    </lineage>
</organism>
<dbReference type="InterPro" id="IPR013525">
    <property type="entry name" value="ABC2_TM"/>
</dbReference>
<evidence type="ECO:0000256" key="1">
    <source>
        <dbReference type="ARBA" id="ARBA00004141"/>
    </source>
</evidence>
<evidence type="ECO:0000256" key="2">
    <source>
        <dbReference type="ARBA" id="ARBA00022692"/>
    </source>
</evidence>
<dbReference type="PANTHER" id="PTHR43027:SF2">
    <property type="entry name" value="TRANSPORT PERMEASE PROTEIN"/>
    <property type="match status" value="1"/>
</dbReference>
<keyword evidence="4 5" id="KW-0472">Membrane</keyword>
<feature type="transmembrane region" description="Helical" evidence="5">
    <location>
        <begin position="246"/>
        <end position="268"/>
    </location>
</feature>
<protein>
    <submittedName>
        <fullName evidence="7">ABC transporter permease</fullName>
    </submittedName>
</protein>
<feature type="transmembrane region" description="Helical" evidence="5">
    <location>
        <begin position="148"/>
        <end position="169"/>
    </location>
</feature>
<sequence>MSAMVGTPRRAASTLGSLRRVRSLARAELRLLVRNRTAMFTALALPLLTVAGVNAIGVGEDTEIPITALTVTMLIGFALLYVVYYNLVTAYVARREELVLKRLRVGELTDAEILGATALPSVVVAMVQIALAWAVASVAFGLAAPVNAILVVVGVAIGVVIFVLLAAASTAITRNVEMAQVSTLPLLFACMIFSGMVVPAETMPDTMRDVVQFLPLSPVIDLVRLGLTGQTPAGDTVDFGASFSEAGFPLVIASLWIGNGVAAVRRWFRWEPRA</sequence>
<dbReference type="AlphaFoldDB" id="A0A4R5DMY5"/>
<dbReference type="EMBL" id="SMKZ01000008">
    <property type="protein sequence ID" value="TDE12265.1"/>
    <property type="molecule type" value="Genomic_DNA"/>
</dbReference>
<keyword evidence="8" id="KW-1185">Reference proteome</keyword>
<dbReference type="RefSeq" id="WP_131893248.1">
    <property type="nucleotide sequence ID" value="NZ_SMKZ01000008.1"/>
</dbReference>
<evidence type="ECO:0000256" key="4">
    <source>
        <dbReference type="ARBA" id="ARBA00023136"/>
    </source>
</evidence>
<dbReference type="GO" id="GO:0140359">
    <property type="term" value="F:ABC-type transporter activity"/>
    <property type="evidence" value="ECO:0007669"/>
    <property type="project" value="InterPro"/>
</dbReference>
<proteinExistence type="predicted"/>
<dbReference type="PANTHER" id="PTHR43027">
    <property type="entry name" value="DOXORUBICIN RESISTANCE ABC TRANSPORTER PERMEASE PROTEIN DRRC-RELATED"/>
    <property type="match status" value="1"/>
</dbReference>
<gene>
    <name evidence="7" type="ORF">E1269_08275</name>
</gene>
<feature type="transmembrane region" description="Helical" evidence="5">
    <location>
        <begin position="181"/>
        <end position="200"/>
    </location>
</feature>
<evidence type="ECO:0000256" key="5">
    <source>
        <dbReference type="SAM" id="Phobius"/>
    </source>
</evidence>
<evidence type="ECO:0000313" key="8">
    <source>
        <dbReference type="Proteomes" id="UP000294739"/>
    </source>
</evidence>
<feature type="transmembrane region" description="Helical" evidence="5">
    <location>
        <begin position="71"/>
        <end position="93"/>
    </location>
</feature>
<reference evidence="7 8" key="1">
    <citation type="submission" date="2019-03" db="EMBL/GenBank/DDBJ databases">
        <title>Draft genome sequences of novel Actinobacteria.</title>
        <authorList>
            <person name="Sahin N."/>
            <person name="Ay H."/>
            <person name="Saygin H."/>
        </authorList>
    </citation>
    <scope>NUCLEOTIDE SEQUENCE [LARGE SCALE GENOMIC DNA]</scope>
    <source>
        <strain evidence="7 8">5K138</strain>
    </source>
</reference>
<name>A0A4R5DMY5_9ACTN</name>
<dbReference type="GO" id="GO:0016020">
    <property type="term" value="C:membrane"/>
    <property type="evidence" value="ECO:0007669"/>
    <property type="project" value="UniProtKB-SubCell"/>
</dbReference>
<feature type="transmembrane region" description="Helical" evidence="5">
    <location>
        <begin position="113"/>
        <end position="136"/>
    </location>
</feature>
<keyword evidence="3 5" id="KW-1133">Transmembrane helix</keyword>